<dbReference type="SUPFAM" id="SSF56601">
    <property type="entry name" value="beta-lactamase/transpeptidase-like"/>
    <property type="match status" value="1"/>
</dbReference>
<dbReference type="STRING" id="216432.CA2559_09333"/>
<comment type="catalytic activity">
    <reaction evidence="1">
        <text>a beta-lactam + H2O = a substituted beta-amino acid</text>
        <dbReference type="Rhea" id="RHEA:20401"/>
        <dbReference type="ChEBI" id="CHEBI:15377"/>
        <dbReference type="ChEBI" id="CHEBI:35627"/>
        <dbReference type="ChEBI" id="CHEBI:140347"/>
        <dbReference type="EC" id="3.5.2.6"/>
    </reaction>
</comment>
<proteinExistence type="inferred from homology"/>
<comment type="similarity">
    <text evidence="2">Belongs to the class-A beta-lactamase family.</text>
</comment>
<dbReference type="InterPro" id="IPR012338">
    <property type="entry name" value="Beta-lactam/transpept-like"/>
</dbReference>
<dbReference type="AlphaFoldDB" id="A3U8T9"/>
<dbReference type="GO" id="GO:0030655">
    <property type="term" value="P:beta-lactam antibiotic catabolic process"/>
    <property type="evidence" value="ECO:0007669"/>
    <property type="project" value="InterPro"/>
</dbReference>
<dbReference type="GeneID" id="89453611"/>
<dbReference type="GO" id="GO:0046677">
    <property type="term" value="P:response to antibiotic"/>
    <property type="evidence" value="ECO:0007669"/>
    <property type="project" value="InterPro"/>
</dbReference>
<dbReference type="KEGG" id="cat:CA2559_09333"/>
<name>A3U8T9_CROAH</name>
<gene>
    <name evidence="5" type="ordered locus">CA2559_09333</name>
</gene>
<evidence type="ECO:0000313" key="6">
    <source>
        <dbReference type="Proteomes" id="UP000002297"/>
    </source>
</evidence>
<evidence type="ECO:0000256" key="2">
    <source>
        <dbReference type="ARBA" id="ARBA00009009"/>
    </source>
</evidence>
<keyword evidence="6" id="KW-1185">Reference proteome</keyword>
<dbReference type="HOGENOM" id="CLU_637424_0_0_10"/>
<evidence type="ECO:0000259" key="4">
    <source>
        <dbReference type="Pfam" id="PF13354"/>
    </source>
</evidence>
<organism evidence="5 6">
    <name type="scientific">Croceibacter atlanticus (strain ATCC BAA-628 / JCM 21780 / CIP 108009 / IAM 15332 / KCTC 12090 / HTCC2559)</name>
    <dbReference type="NCBI Taxonomy" id="216432"/>
    <lineage>
        <taxon>Bacteria</taxon>
        <taxon>Pseudomonadati</taxon>
        <taxon>Bacteroidota</taxon>
        <taxon>Flavobacteriia</taxon>
        <taxon>Flavobacteriales</taxon>
        <taxon>Flavobacteriaceae</taxon>
        <taxon>Croceibacter</taxon>
    </lineage>
</organism>
<dbReference type="InterPro" id="IPR045155">
    <property type="entry name" value="Beta-lactam_cat"/>
</dbReference>
<accession>A3U8T9</accession>
<feature type="domain" description="Beta-lactamase class A catalytic" evidence="4">
    <location>
        <begin position="105"/>
        <end position="397"/>
    </location>
</feature>
<dbReference type="eggNOG" id="COG2367">
    <property type="taxonomic scope" value="Bacteria"/>
</dbReference>
<dbReference type="EC" id="3.5.2.6" evidence="3"/>
<dbReference type="EMBL" id="CP002046">
    <property type="protein sequence ID" value="EAP86225.1"/>
    <property type="molecule type" value="Genomic_DNA"/>
</dbReference>
<dbReference type="GO" id="GO:0008800">
    <property type="term" value="F:beta-lactamase activity"/>
    <property type="evidence" value="ECO:0007669"/>
    <property type="project" value="UniProtKB-EC"/>
</dbReference>
<dbReference type="InterPro" id="IPR000871">
    <property type="entry name" value="Beta-lactam_class-A"/>
</dbReference>
<evidence type="ECO:0000256" key="3">
    <source>
        <dbReference type="ARBA" id="ARBA00012865"/>
    </source>
</evidence>
<dbReference type="OrthoDB" id="5289215at2"/>
<protein>
    <recommendedName>
        <fullName evidence="3">beta-lactamase</fullName>
        <ecNumber evidence="3">3.5.2.6</ecNumber>
    </recommendedName>
</protein>
<dbReference type="Gene3D" id="3.40.710.10">
    <property type="entry name" value="DD-peptidase/beta-lactamase superfamily"/>
    <property type="match status" value="1"/>
</dbReference>
<dbReference type="RefSeq" id="WP_013187610.1">
    <property type="nucleotide sequence ID" value="NC_014230.1"/>
</dbReference>
<sequence length="436" mass="49305">MNTFLRYIAVIGVCLIAFAFTTTKSYPIDGYATTGIKRLLQLERIQKDSTKEFRRIRKGALLPLNCIKLNLTGKQNSTLNELLVEDPEFSKKLKAILPSTRGYSVTVMDMTNPDNLKYAGYNERAGYQPGSVGKIMVANALFSQLKKICPESWDARTEILKNKVIRAGDWALYDHHTVPIYDVEDDKLIKRTVRADDTFTLYEWVDHMMSVSNNGAASVVWREAVLMEAFGYDYVSLTEEQANAYWKDTDRRELTQLSNDVVNKPIRFLGITEDEWRLGSFFTSGANKHVGDIGGSIGTPLGLMKYLVQLEQGKVIDPESSLEIKRLLYMTDRRIRYAYSPTLNDAAVFFKSGSLYSCDRSNGQSCAKYAGNVYNYMNSVAIVEHPDGKKYLVCLMTNVLRKNSAYDHQALAGRIDNLVTERNAPVEVLEETKDES</sequence>
<dbReference type="PANTHER" id="PTHR35333:SF3">
    <property type="entry name" value="BETA-LACTAMASE-TYPE TRANSPEPTIDASE FOLD CONTAINING PROTEIN"/>
    <property type="match status" value="1"/>
</dbReference>
<dbReference type="Pfam" id="PF13354">
    <property type="entry name" value="Beta-lactamase2"/>
    <property type="match status" value="1"/>
</dbReference>
<dbReference type="Proteomes" id="UP000002297">
    <property type="component" value="Chromosome"/>
</dbReference>
<reference evidence="5 6" key="1">
    <citation type="journal article" date="2010" name="J. Bacteriol.">
        <title>The complete genome sequence of Croceibacter atlanticus HTCC2559T.</title>
        <authorList>
            <person name="Oh H.M."/>
            <person name="Kang I."/>
            <person name="Ferriera S."/>
            <person name="Giovannoni S.J."/>
            <person name="Cho J.C."/>
        </authorList>
    </citation>
    <scope>NUCLEOTIDE SEQUENCE [LARGE SCALE GENOMIC DNA]</scope>
    <source>
        <strain evidence="6">ATCC BAA-628 / HTCC2559 / KCTC 12090</strain>
    </source>
</reference>
<evidence type="ECO:0000313" key="5">
    <source>
        <dbReference type="EMBL" id="EAP86225.1"/>
    </source>
</evidence>
<evidence type="ECO:0000256" key="1">
    <source>
        <dbReference type="ARBA" id="ARBA00001526"/>
    </source>
</evidence>
<dbReference type="PANTHER" id="PTHR35333">
    <property type="entry name" value="BETA-LACTAMASE"/>
    <property type="match status" value="1"/>
</dbReference>